<evidence type="ECO:0000313" key="1">
    <source>
        <dbReference type="Proteomes" id="UP000790787"/>
    </source>
</evidence>
<organism evidence="1 2">
    <name type="scientific">Nicotiana tabacum</name>
    <name type="common">Common tobacco</name>
    <dbReference type="NCBI Taxonomy" id="4097"/>
    <lineage>
        <taxon>Eukaryota</taxon>
        <taxon>Viridiplantae</taxon>
        <taxon>Streptophyta</taxon>
        <taxon>Embryophyta</taxon>
        <taxon>Tracheophyta</taxon>
        <taxon>Spermatophyta</taxon>
        <taxon>Magnoliopsida</taxon>
        <taxon>eudicotyledons</taxon>
        <taxon>Gunneridae</taxon>
        <taxon>Pentapetalae</taxon>
        <taxon>asterids</taxon>
        <taxon>lamiids</taxon>
        <taxon>Solanales</taxon>
        <taxon>Solanaceae</taxon>
        <taxon>Nicotianoideae</taxon>
        <taxon>Nicotianeae</taxon>
        <taxon>Nicotiana</taxon>
    </lineage>
</organism>
<gene>
    <name evidence="2" type="primary">LOC142175879</name>
</gene>
<sequence length="138" mass="15630">MVMAFASSFGNCSSNFAEAKAALFGVQWYITNGFSNIILECDSLLIINMLNGYSKPPWHLLEIVLKTKNYINMANVIIQHGFREVNQVADALAKWSIENPDHVFTSVNTLSQGANWDHTGDLMQMASLRHKHRKNRFL</sequence>
<protein>
    <submittedName>
        <fullName evidence="2">Uncharacterized protein LOC142175879</fullName>
    </submittedName>
</protein>
<proteinExistence type="predicted"/>
<keyword evidence="1" id="KW-1185">Reference proteome</keyword>
<dbReference type="RefSeq" id="XP_075098987.1">
    <property type="nucleotide sequence ID" value="XM_075242886.1"/>
</dbReference>
<reference evidence="2" key="2">
    <citation type="submission" date="2025-08" db="UniProtKB">
        <authorList>
            <consortium name="RefSeq"/>
        </authorList>
    </citation>
    <scope>IDENTIFICATION</scope>
    <source>
        <tissue evidence="2">Leaf</tissue>
    </source>
</reference>
<dbReference type="Proteomes" id="UP000790787">
    <property type="component" value="Chromosome 22"/>
</dbReference>
<name>A0AC58TP32_TOBAC</name>
<evidence type="ECO:0000313" key="2">
    <source>
        <dbReference type="RefSeq" id="XP_075098987.1"/>
    </source>
</evidence>
<accession>A0AC58TP32</accession>
<reference evidence="1" key="1">
    <citation type="journal article" date="2014" name="Nat. Commun.">
        <title>The tobacco genome sequence and its comparison with those of tomato and potato.</title>
        <authorList>
            <person name="Sierro N."/>
            <person name="Battey J.N."/>
            <person name="Ouadi S."/>
            <person name="Bakaher N."/>
            <person name="Bovet L."/>
            <person name="Willig A."/>
            <person name="Goepfert S."/>
            <person name="Peitsch M.C."/>
            <person name="Ivanov N.V."/>
        </authorList>
    </citation>
    <scope>NUCLEOTIDE SEQUENCE [LARGE SCALE GENOMIC DNA]</scope>
</reference>